<evidence type="ECO:0000313" key="2">
    <source>
        <dbReference type="Proteomes" id="UP000467700"/>
    </source>
</evidence>
<name>A0A8S0X7V2_CYCAE</name>
<comment type="caution">
    <text evidence="1">The sequence shown here is derived from an EMBL/GenBank/DDBJ whole genome shotgun (WGS) entry which is preliminary data.</text>
</comment>
<dbReference type="AlphaFoldDB" id="A0A8S0X7V2"/>
<dbReference type="EMBL" id="CACVBS010000083">
    <property type="protein sequence ID" value="CAA7270002.1"/>
    <property type="molecule type" value="Genomic_DNA"/>
</dbReference>
<dbReference type="Proteomes" id="UP000467700">
    <property type="component" value="Unassembled WGS sequence"/>
</dbReference>
<keyword evidence="2" id="KW-1185">Reference proteome</keyword>
<organism evidence="1 2">
    <name type="scientific">Cyclocybe aegerita</name>
    <name type="common">Black poplar mushroom</name>
    <name type="synonym">Agrocybe aegerita</name>
    <dbReference type="NCBI Taxonomy" id="1973307"/>
    <lineage>
        <taxon>Eukaryota</taxon>
        <taxon>Fungi</taxon>
        <taxon>Dikarya</taxon>
        <taxon>Basidiomycota</taxon>
        <taxon>Agaricomycotina</taxon>
        <taxon>Agaricomycetes</taxon>
        <taxon>Agaricomycetidae</taxon>
        <taxon>Agaricales</taxon>
        <taxon>Agaricineae</taxon>
        <taxon>Bolbitiaceae</taxon>
        <taxon>Cyclocybe</taxon>
    </lineage>
</organism>
<reference evidence="1 2" key="1">
    <citation type="submission" date="2020-01" db="EMBL/GenBank/DDBJ databases">
        <authorList>
            <person name="Gupta K D."/>
        </authorList>
    </citation>
    <scope>NUCLEOTIDE SEQUENCE [LARGE SCALE GENOMIC DNA]</scope>
</reference>
<protein>
    <submittedName>
        <fullName evidence="1">Uncharacterized protein</fullName>
    </submittedName>
</protein>
<sequence>MPHRAPALIPQISYASYSYASSPRQQVAQSHSDRASYTDDLLALRVHLRSLLKRGQISKPVGFPFHSVPGSKGRPYEISYNSYEFSEYLYLDPRAKPHCATFSYAAPNSASRMMTWRISVPARESIYHRHARGQLEIAHVEVDPLVMETPFGFRLMTEPHILLEALAISVELGILINIQIANSRTPHRHHTKRGIYYEPGEVVFIAVDNNGRSEVVSVFEHDEYVS</sequence>
<gene>
    <name evidence="1" type="ORF">AAE3_LOCUS12186</name>
</gene>
<proteinExistence type="predicted"/>
<accession>A0A8S0X7V2</accession>
<evidence type="ECO:0000313" key="1">
    <source>
        <dbReference type="EMBL" id="CAA7270002.1"/>
    </source>
</evidence>
<dbReference type="OrthoDB" id="2937383at2759"/>